<evidence type="ECO:0000259" key="5">
    <source>
        <dbReference type="PROSITE" id="PS01124"/>
    </source>
</evidence>
<dbReference type="GO" id="GO:0003700">
    <property type="term" value="F:DNA-binding transcription factor activity"/>
    <property type="evidence" value="ECO:0007669"/>
    <property type="project" value="InterPro"/>
</dbReference>
<dbReference type="SMART" id="SM00342">
    <property type="entry name" value="HTH_ARAC"/>
    <property type="match status" value="1"/>
</dbReference>
<dbReference type="Pfam" id="PF14525">
    <property type="entry name" value="AraC_binding_2"/>
    <property type="match status" value="1"/>
</dbReference>
<protein>
    <recommendedName>
        <fullName evidence="5">HTH araC/xylS-type domain-containing protein</fullName>
    </recommendedName>
</protein>
<sequence>MLQSSIGFPFGPCVRAVSALATVAALTVVLPLRHDGAQHGEHNGQHQSLIASSDGANAGVIRFAEPPYFDVGQSGARRTKILAVCARSLRTFVEMSGGRHSMTALIPAASFSHVDTFEPSIRSICGRFTVAPSDRSGALKGRLSLERLGGAEMAFVGLQADRVIRQKQDIRADPGNHYFLVFQDRGHALMQQGASRCLLREGDMFLVDSTTPSRFDYQGRYSEQISLHLPRSSMQSRFGSRIRGGIDIKREDALSIAMRSVLKRMLDRDAENNDHLAEAFFGILGAFLIDFDDGRRVSIGDSDSLIASALQEIDLRYKDSDFGPQDLADRLGVSLRVLQRAFKDIDETPRQKILATRLAKAHTALSNQSHGSGPRTVSTIAFAQGFNDLSYFYREFGKRYGYAPGKVQSRKSNVDPVHPGLVSSGA</sequence>
<evidence type="ECO:0000313" key="6">
    <source>
        <dbReference type="EMBL" id="OXT00823.1"/>
    </source>
</evidence>
<dbReference type="EMBL" id="NBYO01000002">
    <property type="protein sequence ID" value="OXT00823.1"/>
    <property type="molecule type" value="Genomic_DNA"/>
</dbReference>
<evidence type="ECO:0000313" key="7">
    <source>
        <dbReference type="Proteomes" id="UP000215405"/>
    </source>
</evidence>
<comment type="caution">
    <text evidence="6">The sequence shown here is derived from an EMBL/GenBank/DDBJ whole genome shotgun (WGS) entry which is preliminary data.</text>
</comment>
<feature type="region of interest" description="Disordered" evidence="4">
    <location>
        <begin position="407"/>
        <end position="426"/>
    </location>
</feature>
<dbReference type="InterPro" id="IPR009057">
    <property type="entry name" value="Homeodomain-like_sf"/>
</dbReference>
<name>A0A231UXY6_9HYPH</name>
<keyword evidence="3" id="KW-0804">Transcription</keyword>
<keyword evidence="2" id="KW-0238">DNA-binding</keyword>
<reference evidence="7" key="1">
    <citation type="journal article" date="2017" name="Int. J. Syst. Evol. Microbiol.">
        <title>Notoacmeibacter marinus gen. nov., sp. nov., isolated from the gut of a limpet and proposal of Notoacmeibacteraceae fam. nov. in the order Rhizobiales of the class Alphaproteobacteria.</title>
        <authorList>
            <person name="Huang Z."/>
            <person name="Guo F."/>
            <person name="Lai Q."/>
        </authorList>
    </citation>
    <scope>NUCLEOTIDE SEQUENCE [LARGE SCALE GENOMIC DNA]</scope>
    <source>
        <strain evidence="7">XMTR2A4</strain>
    </source>
</reference>
<dbReference type="InterPro" id="IPR050204">
    <property type="entry name" value="AraC_XylS_family_regulators"/>
</dbReference>
<dbReference type="Pfam" id="PF12833">
    <property type="entry name" value="HTH_18"/>
    <property type="match status" value="1"/>
</dbReference>
<evidence type="ECO:0000256" key="4">
    <source>
        <dbReference type="SAM" id="MobiDB-lite"/>
    </source>
</evidence>
<keyword evidence="1" id="KW-0805">Transcription regulation</keyword>
<gene>
    <name evidence="6" type="ORF">B7H23_12160</name>
</gene>
<dbReference type="InterPro" id="IPR035418">
    <property type="entry name" value="AraC-bd_2"/>
</dbReference>
<evidence type="ECO:0000256" key="1">
    <source>
        <dbReference type="ARBA" id="ARBA00023015"/>
    </source>
</evidence>
<dbReference type="Gene3D" id="1.10.10.60">
    <property type="entry name" value="Homeodomain-like"/>
    <property type="match status" value="1"/>
</dbReference>
<evidence type="ECO:0000256" key="3">
    <source>
        <dbReference type="ARBA" id="ARBA00023163"/>
    </source>
</evidence>
<keyword evidence="7" id="KW-1185">Reference proteome</keyword>
<proteinExistence type="predicted"/>
<organism evidence="6 7">
    <name type="scientific">Notoacmeibacter marinus</name>
    <dbReference type="NCBI Taxonomy" id="1876515"/>
    <lineage>
        <taxon>Bacteria</taxon>
        <taxon>Pseudomonadati</taxon>
        <taxon>Pseudomonadota</taxon>
        <taxon>Alphaproteobacteria</taxon>
        <taxon>Hyphomicrobiales</taxon>
        <taxon>Notoacmeibacteraceae</taxon>
        <taxon>Notoacmeibacter</taxon>
    </lineage>
</organism>
<dbReference type="PANTHER" id="PTHR46796">
    <property type="entry name" value="HTH-TYPE TRANSCRIPTIONAL ACTIVATOR RHAS-RELATED"/>
    <property type="match status" value="1"/>
</dbReference>
<dbReference type="InterPro" id="IPR018060">
    <property type="entry name" value="HTH_AraC"/>
</dbReference>
<dbReference type="GO" id="GO:0043565">
    <property type="term" value="F:sequence-specific DNA binding"/>
    <property type="evidence" value="ECO:0007669"/>
    <property type="project" value="InterPro"/>
</dbReference>
<dbReference type="PANTHER" id="PTHR46796:SF6">
    <property type="entry name" value="ARAC SUBFAMILY"/>
    <property type="match status" value="1"/>
</dbReference>
<dbReference type="SUPFAM" id="SSF46689">
    <property type="entry name" value="Homeodomain-like"/>
    <property type="match status" value="1"/>
</dbReference>
<dbReference type="Proteomes" id="UP000215405">
    <property type="component" value="Unassembled WGS sequence"/>
</dbReference>
<accession>A0A231UXY6</accession>
<feature type="domain" description="HTH araC/xylS-type" evidence="5">
    <location>
        <begin position="307"/>
        <end position="410"/>
    </location>
</feature>
<evidence type="ECO:0000256" key="2">
    <source>
        <dbReference type="ARBA" id="ARBA00023125"/>
    </source>
</evidence>
<dbReference type="AlphaFoldDB" id="A0A231UXY6"/>
<dbReference type="PROSITE" id="PS01124">
    <property type="entry name" value="HTH_ARAC_FAMILY_2"/>
    <property type="match status" value="1"/>
</dbReference>